<dbReference type="Proteomes" id="UP000321168">
    <property type="component" value="Unassembled WGS sequence"/>
</dbReference>
<dbReference type="OrthoDB" id="1524766at2"/>
<sequence length="129" mass="14915">MKNFILFLVASLTLSLSAYTQEKEVNAIATIFKTGNTEELPQYLAGQVSIGLNKSEKSYSRVQAHQVIKSFLNRHTPIDFIYRHSGNSDKRDQFNVGLLKTERGDFRLTYFLIETERGFKIKRLRIEPK</sequence>
<keyword evidence="1" id="KW-0732">Signal</keyword>
<dbReference type="InterPro" id="IPR031977">
    <property type="entry name" value="DUF4783"/>
</dbReference>
<reference evidence="2 3" key="1">
    <citation type="submission" date="2019-08" db="EMBL/GenBank/DDBJ databases">
        <title>Genome of Luteibaculum oceani JCM 18817.</title>
        <authorList>
            <person name="Bowman J.P."/>
        </authorList>
    </citation>
    <scope>NUCLEOTIDE SEQUENCE [LARGE SCALE GENOMIC DNA]</scope>
    <source>
        <strain evidence="2 3">JCM 18817</strain>
    </source>
</reference>
<dbReference type="AlphaFoldDB" id="A0A5C6V8U7"/>
<accession>A0A5C6V8U7</accession>
<protein>
    <submittedName>
        <fullName evidence="2">DUF4783 domain-containing protein</fullName>
    </submittedName>
</protein>
<proteinExistence type="predicted"/>
<evidence type="ECO:0000313" key="3">
    <source>
        <dbReference type="Proteomes" id="UP000321168"/>
    </source>
</evidence>
<feature type="signal peptide" evidence="1">
    <location>
        <begin position="1"/>
        <end position="20"/>
    </location>
</feature>
<dbReference type="Pfam" id="PF16022">
    <property type="entry name" value="DUF4783"/>
    <property type="match status" value="1"/>
</dbReference>
<name>A0A5C6V8U7_9FLAO</name>
<comment type="caution">
    <text evidence="2">The sequence shown here is derived from an EMBL/GenBank/DDBJ whole genome shotgun (WGS) entry which is preliminary data.</text>
</comment>
<dbReference type="Gene3D" id="3.10.450.50">
    <property type="match status" value="1"/>
</dbReference>
<dbReference type="RefSeq" id="WP_147014248.1">
    <property type="nucleotide sequence ID" value="NZ_VORB01000004.1"/>
</dbReference>
<keyword evidence="3" id="KW-1185">Reference proteome</keyword>
<dbReference type="EMBL" id="VORB01000004">
    <property type="protein sequence ID" value="TXC81519.1"/>
    <property type="molecule type" value="Genomic_DNA"/>
</dbReference>
<organism evidence="2 3">
    <name type="scientific">Luteibaculum oceani</name>
    <dbReference type="NCBI Taxonomy" id="1294296"/>
    <lineage>
        <taxon>Bacteria</taxon>
        <taxon>Pseudomonadati</taxon>
        <taxon>Bacteroidota</taxon>
        <taxon>Flavobacteriia</taxon>
        <taxon>Flavobacteriales</taxon>
        <taxon>Luteibaculaceae</taxon>
        <taxon>Luteibaculum</taxon>
    </lineage>
</organism>
<gene>
    <name evidence="2" type="ORF">FRX97_05795</name>
</gene>
<evidence type="ECO:0000256" key="1">
    <source>
        <dbReference type="SAM" id="SignalP"/>
    </source>
</evidence>
<feature type="chain" id="PRO_5023074084" evidence="1">
    <location>
        <begin position="21"/>
        <end position="129"/>
    </location>
</feature>
<evidence type="ECO:0000313" key="2">
    <source>
        <dbReference type="EMBL" id="TXC81519.1"/>
    </source>
</evidence>